<feature type="active site" description="Proton acceptor" evidence="9">
    <location>
        <position position="45"/>
    </location>
</feature>
<dbReference type="SUPFAM" id="SSF111331">
    <property type="entry name" value="NAD kinase/diacylglycerol kinase-like"/>
    <property type="match status" value="1"/>
</dbReference>
<name>A0A544TRY1_9BACI</name>
<dbReference type="FunFam" id="2.60.200.30:FF:000002">
    <property type="entry name" value="NAD kinase"/>
    <property type="match status" value="1"/>
</dbReference>
<sequence>MKFFIQSRNDKLSNNLMESAKSYLVDFGLELDEENPDIVLSIGGDGTLLHAFHKYKHRTSSVAFVGIHTGHLGFYADWKPSEIEKLVISIAKKEYEVIEYPLLEVTINYRHGEDSSKYLAVNESTVKSPDVTLVMDVELNGSHFERFRGDGLCMSTPSGSTAYNKALGGAIVHPSLEAMQLAEIASINNRVFRTVGAPLVLPKHHSCLLKPVKGPDFMVTVDHLQLLHKDVQSIMYRVANEKIRFARFRSFPFWKRVHDSFIDSDLEK</sequence>
<feature type="binding site" evidence="9">
    <location>
        <position position="185"/>
    </location>
    <ligand>
        <name>NAD(+)</name>
        <dbReference type="ChEBI" id="CHEBI:57540"/>
    </ligand>
</feature>
<evidence type="ECO:0000256" key="8">
    <source>
        <dbReference type="ARBA" id="ARBA00047925"/>
    </source>
</evidence>
<dbReference type="NCBIfam" id="NF003424">
    <property type="entry name" value="PRK04885.1"/>
    <property type="match status" value="1"/>
</dbReference>
<dbReference type="OrthoDB" id="9774737at2"/>
<evidence type="ECO:0000256" key="2">
    <source>
        <dbReference type="ARBA" id="ARBA00022679"/>
    </source>
</evidence>
<evidence type="ECO:0000256" key="1">
    <source>
        <dbReference type="ARBA" id="ARBA00022490"/>
    </source>
</evidence>
<keyword evidence="1 9" id="KW-0963">Cytoplasm</keyword>
<evidence type="ECO:0000256" key="9">
    <source>
        <dbReference type="HAMAP-Rule" id="MF_00361"/>
    </source>
</evidence>
<dbReference type="InterPro" id="IPR017437">
    <property type="entry name" value="ATP-NAD_kinase_PpnK-typ_C"/>
</dbReference>
<evidence type="ECO:0000313" key="10">
    <source>
        <dbReference type="EMBL" id="TQR20209.1"/>
    </source>
</evidence>
<feature type="binding site" evidence="9">
    <location>
        <position position="148"/>
    </location>
    <ligand>
        <name>NAD(+)</name>
        <dbReference type="ChEBI" id="CHEBI:57540"/>
    </ligand>
</feature>
<dbReference type="GO" id="GO:0003951">
    <property type="term" value="F:NAD+ kinase activity"/>
    <property type="evidence" value="ECO:0007669"/>
    <property type="project" value="UniProtKB-UniRule"/>
</dbReference>
<comment type="caution">
    <text evidence="9">Lacks conserved residue(s) required for the propagation of feature annotation.</text>
</comment>
<keyword evidence="6 9" id="KW-0521">NADP</keyword>
<evidence type="ECO:0000313" key="11">
    <source>
        <dbReference type="Proteomes" id="UP000316626"/>
    </source>
</evidence>
<dbReference type="InterPro" id="IPR017438">
    <property type="entry name" value="ATP-NAD_kinase_N"/>
</dbReference>
<organism evidence="10 11">
    <name type="scientific">Psychrobacillus vulpis</name>
    <dbReference type="NCBI Taxonomy" id="2325572"/>
    <lineage>
        <taxon>Bacteria</taxon>
        <taxon>Bacillati</taxon>
        <taxon>Bacillota</taxon>
        <taxon>Bacilli</taxon>
        <taxon>Bacillales</taxon>
        <taxon>Bacillaceae</taxon>
        <taxon>Psychrobacillus</taxon>
    </lineage>
</organism>
<keyword evidence="3 9" id="KW-0547">Nucleotide-binding</keyword>
<dbReference type="InterPro" id="IPR016064">
    <property type="entry name" value="NAD/diacylglycerol_kinase_sf"/>
</dbReference>
<protein>
    <recommendedName>
        <fullName evidence="9">NAD kinase</fullName>
        <ecNumber evidence="9">2.7.1.23</ecNumber>
    </recommendedName>
    <alternativeName>
        <fullName evidence="9">ATP-dependent NAD kinase</fullName>
    </alternativeName>
</protein>
<dbReference type="Gene3D" id="2.60.200.30">
    <property type="entry name" value="Probable inorganic polyphosphate/atp-NAD kinase, domain 2"/>
    <property type="match status" value="1"/>
</dbReference>
<keyword evidence="7 9" id="KW-0520">NAD</keyword>
<dbReference type="Pfam" id="PF20143">
    <property type="entry name" value="NAD_kinase_C"/>
    <property type="match status" value="1"/>
</dbReference>
<evidence type="ECO:0000256" key="3">
    <source>
        <dbReference type="ARBA" id="ARBA00022741"/>
    </source>
</evidence>
<keyword evidence="5 9" id="KW-0067">ATP-binding</keyword>
<dbReference type="RefSeq" id="WP_142642187.1">
    <property type="nucleotide sequence ID" value="NZ_VDGI01000007.1"/>
</dbReference>
<dbReference type="Pfam" id="PF01513">
    <property type="entry name" value="NAD_kinase"/>
    <property type="match status" value="1"/>
</dbReference>
<dbReference type="PANTHER" id="PTHR20275">
    <property type="entry name" value="NAD KINASE"/>
    <property type="match status" value="1"/>
</dbReference>
<feature type="binding site" evidence="9">
    <location>
        <begin position="122"/>
        <end position="123"/>
    </location>
    <ligand>
        <name>NAD(+)</name>
        <dbReference type="ChEBI" id="CHEBI:57540"/>
    </ligand>
</feature>
<evidence type="ECO:0000256" key="7">
    <source>
        <dbReference type="ARBA" id="ARBA00023027"/>
    </source>
</evidence>
<dbReference type="GO" id="GO:0005524">
    <property type="term" value="F:ATP binding"/>
    <property type="evidence" value="ECO:0007669"/>
    <property type="project" value="UniProtKB-KW"/>
</dbReference>
<dbReference type="GO" id="GO:0046872">
    <property type="term" value="F:metal ion binding"/>
    <property type="evidence" value="ECO:0007669"/>
    <property type="project" value="UniProtKB-UniRule"/>
</dbReference>
<dbReference type="PANTHER" id="PTHR20275:SF0">
    <property type="entry name" value="NAD KINASE"/>
    <property type="match status" value="1"/>
</dbReference>
<comment type="similarity">
    <text evidence="9">Belongs to the NAD kinase family.</text>
</comment>
<dbReference type="EC" id="2.7.1.23" evidence="9"/>
<comment type="subcellular location">
    <subcellularLocation>
        <location evidence="9">Cytoplasm</location>
    </subcellularLocation>
</comment>
<comment type="caution">
    <text evidence="10">The sequence shown here is derived from an EMBL/GenBank/DDBJ whole genome shotgun (WGS) entry which is preliminary data.</text>
</comment>
<keyword evidence="2 9" id="KW-0808">Transferase</keyword>
<dbReference type="GO" id="GO:0051287">
    <property type="term" value="F:NAD binding"/>
    <property type="evidence" value="ECO:0007669"/>
    <property type="project" value="UniProtKB-ARBA"/>
</dbReference>
<proteinExistence type="inferred from homology"/>
<evidence type="ECO:0000256" key="6">
    <source>
        <dbReference type="ARBA" id="ARBA00022857"/>
    </source>
</evidence>
<comment type="cofactor">
    <cofactor evidence="9">
        <name>a divalent metal cation</name>
        <dbReference type="ChEBI" id="CHEBI:60240"/>
    </cofactor>
</comment>
<evidence type="ECO:0000256" key="5">
    <source>
        <dbReference type="ARBA" id="ARBA00022840"/>
    </source>
</evidence>
<dbReference type="Gene3D" id="3.40.50.10330">
    <property type="entry name" value="Probable inorganic polyphosphate/atp-NAD kinase, domain 1"/>
    <property type="match status" value="1"/>
</dbReference>
<keyword evidence="11" id="KW-1185">Reference proteome</keyword>
<feature type="binding site" evidence="9">
    <location>
        <begin position="45"/>
        <end position="46"/>
    </location>
    <ligand>
        <name>NAD(+)</name>
        <dbReference type="ChEBI" id="CHEBI:57540"/>
    </ligand>
</feature>
<dbReference type="AlphaFoldDB" id="A0A544TRY1"/>
<feature type="binding site" evidence="9">
    <location>
        <position position="50"/>
    </location>
    <ligand>
        <name>NAD(+)</name>
        <dbReference type="ChEBI" id="CHEBI:57540"/>
    </ligand>
</feature>
<dbReference type="InterPro" id="IPR002504">
    <property type="entry name" value="NADK"/>
</dbReference>
<comment type="function">
    <text evidence="9">Involved in the regulation of the intracellular balance of NAD and NADP, and is a key enzyme in the biosynthesis of NADP. Catalyzes specifically the phosphorylation on 2'-hydroxyl of the adenosine moiety of NAD to yield NADP.</text>
</comment>
<dbReference type="EMBL" id="VDGI01000007">
    <property type="protein sequence ID" value="TQR20209.1"/>
    <property type="molecule type" value="Genomic_DNA"/>
</dbReference>
<feature type="binding site" evidence="9">
    <location>
        <position position="150"/>
    </location>
    <ligand>
        <name>NAD(+)</name>
        <dbReference type="ChEBI" id="CHEBI:57540"/>
    </ligand>
</feature>
<comment type="catalytic activity">
    <reaction evidence="8 9">
        <text>NAD(+) + ATP = ADP + NADP(+) + H(+)</text>
        <dbReference type="Rhea" id="RHEA:18629"/>
        <dbReference type="ChEBI" id="CHEBI:15378"/>
        <dbReference type="ChEBI" id="CHEBI:30616"/>
        <dbReference type="ChEBI" id="CHEBI:57540"/>
        <dbReference type="ChEBI" id="CHEBI:58349"/>
        <dbReference type="ChEBI" id="CHEBI:456216"/>
        <dbReference type="EC" id="2.7.1.23"/>
    </reaction>
</comment>
<keyword evidence="4 9" id="KW-0418">Kinase</keyword>
<gene>
    <name evidence="9" type="primary">nadK</name>
    <name evidence="10" type="ORF">FG384_08590</name>
</gene>
<dbReference type="GO" id="GO:0019674">
    <property type="term" value="P:NAD+ metabolic process"/>
    <property type="evidence" value="ECO:0007669"/>
    <property type="project" value="InterPro"/>
</dbReference>
<dbReference type="Proteomes" id="UP000316626">
    <property type="component" value="Unassembled WGS sequence"/>
</dbReference>
<dbReference type="GO" id="GO:0006741">
    <property type="term" value="P:NADP+ biosynthetic process"/>
    <property type="evidence" value="ECO:0007669"/>
    <property type="project" value="UniProtKB-UniRule"/>
</dbReference>
<reference evidence="10 11" key="1">
    <citation type="submission" date="2019-06" db="EMBL/GenBank/DDBJ databases">
        <title>Psychrobacillus vulpis sp. nov., a new species isolated from feces of a red fox that inhabits in The Tablas de Daimiel Natural Park, Albacete, Spain.</title>
        <authorList>
            <person name="Rodriguez M."/>
            <person name="Reina J.C."/>
            <person name="Bejar V."/>
            <person name="Llamas I."/>
        </authorList>
    </citation>
    <scope>NUCLEOTIDE SEQUENCE [LARGE SCALE GENOMIC DNA]</scope>
    <source>
        <strain evidence="10 11">Z8</strain>
    </source>
</reference>
<dbReference type="GO" id="GO:0005737">
    <property type="term" value="C:cytoplasm"/>
    <property type="evidence" value="ECO:0007669"/>
    <property type="project" value="UniProtKB-SubCell"/>
</dbReference>
<accession>A0A544TRY1</accession>
<dbReference type="HAMAP" id="MF_00361">
    <property type="entry name" value="NAD_kinase"/>
    <property type="match status" value="1"/>
</dbReference>
<evidence type="ECO:0000256" key="4">
    <source>
        <dbReference type="ARBA" id="ARBA00022777"/>
    </source>
</evidence>